<evidence type="ECO:0008006" key="5">
    <source>
        <dbReference type="Google" id="ProtNLM"/>
    </source>
</evidence>
<dbReference type="Proteomes" id="UP000193307">
    <property type="component" value="Unassembled WGS sequence"/>
</dbReference>
<evidence type="ECO:0000256" key="1">
    <source>
        <dbReference type="ARBA" id="ARBA00022729"/>
    </source>
</evidence>
<proteinExistence type="predicted"/>
<protein>
    <recommendedName>
        <fullName evidence="5">FG-GAP repeat protein</fullName>
    </recommendedName>
</protein>
<evidence type="ECO:0000313" key="3">
    <source>
        <dbReference type="EMBL" id="SLN45914.1"/>
    </source>
</evidence>
<name>A0A1Y5SQY1_9RHOB</name>
<evidence type="ECO:0000313" key="4">
    <source>
        <dbReference type="Proteomes" id="UP000193307"/>
    </source>
</evidence>
<keyword evidence="1 2" id="KW-0732">Signal</keyword>
<feature type="signal peptide" evidence="2">
    <location>
        <begin position="1"/>
        <end position="20"/>
    </location>
</feature>
<gene>
    <name evidence="3" type="ORF">PAM7971_02224</name>
</gene>
<dbReference type="Pfam" id="PF13517">
    <property type="entry name" value="FG-GAP_3"/>
    <property type="match status" value="1"/>
</dbReference>
<accession>A0A1Y5SQY1</accession>
<dbReference type="OrthoDB" id="58662at2"/>
<dbReference type="EMBL" id="FWFW01000006">
    <property type="protein sequence ID" value="SLN45914.1"/>
    <property type="molecule type" value="Genomic_DNA"/>
</dbReference>
<feature type="chain" id="PRO_5010999916" description="FG-GAP repeat protein" evidence="2">
    <location>
        <begin position="21"/>
        <end position="242"/>
    </location>
</feature>
<dbReference type="InterPro" id="IPR013517">
    <property type="entry name" value="FG-GAP"/>
</dbReference>
<keyword evidence="4" id="KW-1185">Reference proteome</keyword>
<sequence length="242" mass="25801">MWLGAVVIAGTALVAAPVLAQNIVSAQYLEPTDVYGHGALQDGEYARLQVGLSDGTNLSLTYDDAVFEDIAPRLHDFDKDGAPEVVTVVSTFDAGARIQIFTLRKGALVPFASNLPIGTRNRWLAIAGVADFNNDGIDEIAYVDRPHLAKVLRILLVSVEVTGGALSEVASKTGLTNHHLGSAMIEGGVRDCEGQIPVILTANSNWQTIVETQLQDGTLHSTSVAPYVGPDSFTRFLACDDR</sequence>
<dbReference type="RefSeq" id="WP_085849356.1">
    <property type="nucleotide sequence ID" value="NZ_FNZV01000005.1"/>
</dbReference>
<organism evidence="3 4">
    <name type="scientific">Pacificibacter marinus</name>
    <dbReference type="NCBI Taxonomy" id="658057"/>
    <lineage>
        <taxon>Bacteria</taxon>
        <taxon>Pseudomonadati</taxon>
        <taxon>Pseudomonadota</taxon>
        <taxon>Alphaproteobacteria</taxon>
        <taxon>Rhodobacterales</taxon>
        <taxon>Roseobacteraceae</taxon>
        <taxon>Pacificibacter</taxon>
    </lineage>
</organism>
<dbReference type="STRING" id="658057.SAMN04488032_105101"/>
<evidence type="ECO:0000256" key="2">
    <source>
        <dbReference type="SAM" id="SignalP"/>
    </source>
</evidence>
<dbReference type="SUPFAM" id="SSF69318">
    <property type="entry name" value="Integrin alpha N-terminal domain"/>
    <property type="match status" value="1"/>
</dbReference>
<reference evidence="3 4" key="1">
    <citation type="submission" date="2017-03" db="EMBL/GenBank/DDBJ databases">
        <authorList>
            <person name="Afonso C.L."/>
            <person name="Miller P.J."/>
            <person name="Scott M.A."/>
            <person name="Spackman E."/>
            <person name="Goraichik I."/>
            <person name="Dimitrov K.M."/>
            <person name="Suarez D.L."/>
            <person name="Swayne D.E."/>
        </authorList>
    </citation>
    <scope>NUCLEOTIDE SEQUENCE [LARGE SCALE GENOMIC DNA]</scope>
    <source>
        <strain evidence="3 4">CECT 7971</strain>
    </source>
</reference>
<dbReference type="InterPro" id="IPR028994">
    <property type="entry name" value="Integrin_alpha_N"/>
</dbReference>
<dbReference type="AlphaFoldDB" id="A0A1Y5SQY1"/>